<evidence type="ECO:0000313" key="4">
    <source>
        <dbReference type="EMBL" id="MDN3575498.1"/>
    </source>
</evidence>
<evidence type="ECO:0000313" key="5">
    <source>
        <dbReference type="Proteomes" id="UP001180081"/>
    </source>
</evidence>
<dbReference type="InterPro" id="IPR010126">
    <property type="entry name" value="Esterase_phb"/>
</dbReference>
<evidence type="ECO:0000256" key="1">
    <source>
        <dbReference type="ARBA" id="ARBA00022729"/>
    </source>
</evidence>
<feature type="region of interest" description="Disordered" evidence="3">
    <location>
        <begin position="56"/>
        <end position="82"/>
    </location>
</feature>
<dbReference type="SUPFAM" id="SSF53474">
    <property type="entry name" value="alpha/beta-Hydrolases"/>
    <property type="match status" value="2"/>
</dbReference>
<evidence type="ECO:0000256" key="2">
    <source>
        <dbReference type="ARBA" id="ARBA00022801"/>
    </source>
</evidence>
<accession>A0ABT8AZS4</accession>
<dbReference type="Pfam" id="PF10503">
    <property type="entry name" value="Esterase_PHB"/>
    <property type="match status" value="1"/>
</dbReference>
<dbReference type="Gene3D" id="3.40.50.1820">
    <property type="entry name" value="alpha/beta hydrolase"/>
    <property type="match status" value="1"/>
</dbReference>
<name>A0ABT8AZS4_9NEIS</name>
<dbReference type="Proteomes" id="UP001180081">
    <property type="component" value="Unassembled WGS sequence"/>
</dbReference>
<dbReference type="NCBIfam" id="TIGR01840">
    <property type="entry name" value="esterase_phb"/>
    <property type="match status" value="1"/>
</dbReference>
<keyword evidence="1" id="KW-0732">Signal</keyword>
<dbReference type="PANTHER" id="PTHR43037">
    <property type="entry name" value="UNNAMED PRODUCT-RELATED"/>
    <property type="match status" value="1"/>
</dbReference>
<sequence>MQGLFPEVSRLTAMGRLMDATALIQQTLGGGLTTPAGVVPPFEQARVIEGCFERVDPPKPRAAQRTAGPVSESASSTTTPGHDDLRFIDGSFSCMAGTRSYKLYIPSGHHQQMLPMIVMLHGCTQSPDDFAAGTRMNAIAESMPCIVLYPAQSSQANHTRCWNWFKHADQQRDQGEPAIIAGMTREVIQRYPVDTRRVYVAGLSAGGAMAMVMGATYPDLYAAVGVHSGIPYGMATDLPSALAAMQRGPGSTGSASVRRPAHSTLPMIVFHGDRDTTVHPANGIHAIKQAKPGGAGQAGSAAIKGRTSEWRGQVKGGHRFTVTTHHDEAGTSVAEHWLVHGAGHAWSGGSGAGSYTDPRGPDASQEMVRFFLAHPASQ</sequence>
<keyword evidence="2" id="KW-0378">Hydrolase</keyword>
<comment type="caution">
    <text evidence="4">The sequence shown here is derived from an EMBL/GenBank/DDBJ whole genome shotgun (WGS) entry which is preliminary data.</text>
</comment>
<protein>
    <submittedName>
        <fullName evidence="4">PHB depolymerase family esterase</fullName>
    </submittedName>
</protein>
<dbReference type="InterPro" id="IPR050955">
    <property type="entry name" value="Plant_Biomass_Hydrol_Est"/>
</dbReference>
<keyword evidence="5" id="KW-1185">Reference proteome</keyword>
<dbReference type="InterPro" id="IPR029058">
    <property type="entry name" value="AB_hydrolase_fold"/>
</dbReference>
<gene>
    <name evidence="4" type="ORF">QWZ03_01770</name>
</gene>
<dbReference type="PANTHER" id="PTHR43037:SF1">
    <property type="entry name" value="BLL1128 PROTEIN"/>
    <property type="match status" value="1"/>
</dbReference>
<proteinExistence type="predicted"/>
<evidence type="ECO:0000256" key="3">
    <source>
        <dbReference type="SAM" id="MobiDB-lite"/>
    </source>
</evidence>
<dbReference type="EMBL" id="JAUFPU010000002">
    <property type="protein sequence ID" value="MDN3575498.1"/>
    <property type="molecule type" value="Genomic_DNA"/>
</dbReference>
<reference evidence="4" key="2">
    <citation type="submission" date="2023-06" db="EMBL/GenBank/DDBJ databases">
        <authorList>
            <person name="Lucena T."/>
            <person name="Sun Q."/>
        </authorList>
    </citation>
    <scope>NUCLEOTIDE SEQUENCE</scope>
    <source>
        <strain evidence="4">CECT 7703</strain>
    </source>
</reference>
<reference evidence="4" key="1">
    <citation type="journal article" date="2014" name="Int. J. Syst. Evol. Microbiol.">
        <title>Complete genome of a new Firmicutes species belonging to the dominant human colonic microbiota ('Ruminococcus bicirculans') reveals two chromosomes and a selective capacity to utilize plant glucans.</title>
        <authorList>
            <consortium name="NISC Comparative Sequencing Program"/>
            <person name="Wegmann U."/>
            <person name="Louis P."/>
            <person name="Goesmann A."/>
            <person name="Henrissat B."/>
            <person name="Duncan S.H."/>
            <person name="Flint H.J."/>
        </authorList>
    </citation>
    <scope>NUCLEOTIDE SEQUENCE</scope>
    <source>
        <strain evidence="4">CECT 7703</strain>
    </source>
</reference>
<organism evidence="4 5">
    <name type="scientific">Chitinimonas viridis</name>
    <dbReference type="NCBI Taxonomy" id="664880"/>
    <lineage>
        <taxon>Bacteria</taxon>
        <taxon>Pseudomonadati</taxon>
        <taxon>Pseudomonadota</taxon>
        <taxon>Betaproteobacteria</taxon>
        <taxon>Neisseriales</taxon>
        <taxon>Chitinibacteraceae</taxon>
        <taxon>Chitinimonas</taxon>
    </lineage>
</organism>